<evidence type="ECO:0000313" key="2">
    <source>
        <dbReference type="Proteomes" id="UP000237682"/>
    </source>
</evidence>
<proteinExistence type="predicted"/>
<gene>
    <name evidence="1" type="ORF">C5L14_08945</name>
</gene>
<sequence>MKNEIVYNLEFLDESDVIYSILIKNYEKNDFIKEIIEFECVDSIYSDDSEQIFFKIKDIIYILDLFEVEFLEVSVSYSDVNKLRESVCDFLNCVFRNNQKSVVEFFFDVQRDHLLGKFQGAFLS</sequence>
<name>A0A2S9QF88_9HYPH</name>
<evidence type="ECO:0000313" key="1">
    <source>
        <dbReference type="EMBL" id="PRH88014.1"/>
    </source>
</evidence>
<protein>
    <submittedName>
        <fullName evidence="1">Uncharacterized protein</fullName>
    </submittedName>
</protein>
<organism evidence="1 2">
    <name type="scientific">Labrys okinawensis</name>
    <dbReference type="NCBI Taxonomy" id="346911"/>
    <lineage>
        <taxon>Bacteria</taxon>
        <taxon>Pseudomonadati</taxon>
        <taxon>Pseudomonadota</taxon>
        <taxon>Alphaproteobacteria</taxon>
        <taxon>Hyphomicrobiales</taxon>
        <taxon>Xanthobacteraceae</taxon>
        <taxon>Labrys</taxon>
    </lineage>
</organism>
<comment type="caution">
    <text evidence="1">The sequence shown here is derived from an EMBL/GenBank/DDBJ whole genome shotgun (WGS) entry which is preliminary data.</text>
</comment>
<dbReference type="AlphaFoldDB" id="A0A2S9QF88"/>
<keyword evidence="2" id="KW-1185">Reference proteome</keyword>
<dbReference type="EMBL" id="PUEJ01000003">
    <property type="protein sequence ID" value="PRH88014.1"/>
    <property type="molecule type" value="Genomic_DNA"/>
</dbReference>
<dbReference type="Proteomes" id="UP000237682">
    <property type="component" value="Unassembled WGS sequence"/>
</dbReference>
<accession>A0A2S9QF88</accession>
<reference evidence="1 2" key="1">
    <citation type="submission" date="2018-02" db="EMBL/GenBank/DDBJ databases">
        <title>Whole genome sequencing of endophytic bacterium.</title>
        <authorList>
            <person name="Eedara R."/>
            <person name="Podile A.R."/>
        </authorList>
    </citation>
    <scope>NUCLEOTIDE SEQUENCE [LARGE SCALE GENOMIC DNA]</scope>
    <source>
        <strain evidence="1 2">RP1T</strain>
    </source>
</reference>
<dbReference type="RefSeq" id="WP_105861681.1">
    <property type="nucleotide sequence ID" value="NZ_PUEJ01000003.1"/>
</dbReference>